<keyword evidence="1" id="KW-1133">Transmembrane helix</keyword>
<dbReference type="RefSeq" id="WP_116613310.1">
    <property type="nucleotide sequence ID" value="NZ_QEOB01000017.1"/>
</dbReference>
<name>A0ABX5KDQ6_9BURK</name>
<dbReference type="Proteomes" id="UP000245712">
    <property type="component" value="Unassembled WGS sequence"/>
</dbReference>
<keyword evidence="1" id="KW-0472">Membrane</keyword>
<organism evidence="2 3">
    <name type="scientific">Paraburkholderia unamae</name>
    <dbReference type="NCBI Taxonomy" id="219649"/>
    <lineage>
        <taxon>Bacteria</taxon>
        <taxon>Pseudomonadati</taxon>
        <taxon>Pseudomonadota</taxon>
        <taxon>Betaproteobacteria</taxon>
        <taxon>Burkholderiales</taxon>
        <taxon>Burkholderiaceae</taxon>
        <taxon>Paraburkholderia</taxon>
    </lineage>
</organism>
<evidence type="ECO:0008006" key="4">
    <source>
        <dbReference type="Google" id="ProtNLM"/>
    </source>
</evidence>
<gene>
    <name evidence="2" type="ORF">C7402_1174</name>
</gene>
<dbReference type="EMBL" id="QEOB01000017">
    <property type="protein sequence ID" value="PVX75592.1"/>
    <property type="molecule type" value="Genomic_DNA"/>
</dbReference>
<evidence type="ECO:0000313" key="3">
    <source>
        <dbReference type="Proteomes" id="UP000245712"/>
    </source>
</evidence>
<sequence length="95" mass="10287">MQVDMFGAGPELAPEPVDERTPIAAKHAAAIETLPEVLRPTPMQRGAELDDWTRTSQRAFLLWMIGAIARGLYTVSSMAALPGVLQKLNGLGGEW</sequence>
<accession>A0ABX5KDQ6</accession>
<proteinExistence type="predicted"/>
<keyword evidence="1" id="KW-0812">Transmembrane</keyword>
<feature type="transmembrane region" description="Helical" evidence="1">
    <location>
        <begin position="60"/>
        <end position="85"/>
    </location>
</feature>
<keyword evidence="3" id="KW-1185">Reference proteome</keyword>
<protein>
    <recommendedName>
        <fullName evidence="4">MFS transporter</fullName>
    </recommendedName>
</protein>
<comment type="caution">
    <text evidence="2">The sequence shown here is derived from an EMBL/GenBank/DDBJ whole genome shotgun (WGS) entry which is preliminary data.</text>
</comment>
<reference evidence="2 3" key="1">
    <citation type="submission" date="2018-05" db="EMBL/GenBank/DDBJ databases">
        <title>Genomic Encyclopedia of Type Strains, Phase IV (KMG-V): Genome sequencing to study the core and pangenomes of soil and plant-associated prokaryotes.</title>
        <authorList>
            <person name="Whitman W."/>
        </authorList>
    </citation>
    <scope>NUCLEOTIDE SEQUENCE [LARGE SCALE GENOMIC DNA]</scope>
    <source>
        <strain evidence="2 3">SCZa-39</strain>
    </source>
</reference>
<evidence type="ECO:0000313" key="2">
    <source>
        <dbReference type="EMBL" id="PVX75592.1"/>
    </source>
</evidence>
<evidence type="ECO:0000256" key="1">
    <source>
        <dbReference type="SAM" id="Phobius"/>
    </source>
</evidence>